<name>A0A1H0RS71_9ACTN</name>
<keyword evidence="2" id="KW-1185">Reference proteome</keyword>
<organism evidence="1 2">
    <name type="scientific">Nakamurella panacisegetis</name>
    <dbReference type="NCBI Taxonomy" id="1090615"/>
    <lineage>
        <taxon>Bacteria</taxon>
        <taxon>Bacillati</taxon>
        <taxon>Actinomycetota</taxon>
        <taxon>Actinomycetes</taxon>
        <taxon>Nakamurellales</taxon>
        <taxon>Nakamurellaceae</taxon>
        <taxon>Nakamurella</taxon>
    </lineage>
</organism>
<evidence type="ECO:0000313" key="1">
    <source>
        <dbReference type="EMBL" id="SDP32255.1"/>
    </source>
</evidence>
<reference evidence="1 2" key="1">
    <citation type="submission" date="2016-10" db="EMBL/GenBank/DDBJ databases">
        <authorList>
            <person name="de Groot N.N."/>
        </authorList>
    </citation>
    <scope>NUCLEOTIDE SEQUENCE [LARGE SCALE GENOMIC DNA]</scope>
    <source>
        <strain evidence="2">P4-7,KCTC 19426,CECT 7604</strain>
    </source>
</reference>
<gene>
    <name evidence="1" type="ORF">SAMN04515671_3723</name>
</gene>
<proteinExistence type="predicted"/>
<dbReference type="EMBL" id="LT629710">
    <property type="protein sequence ID" value="SDP32255.1"/>
    <property type="molecule type" value="Genomic_DNA"/>
</dbReference>
<protein>
    <submittedName>
        <fullName evidence="1">Uncharacterized protein</fullName>
    </submittedName>
</protein>
<sequence length="31" mass="3599">MYQTGDGPLLVVECRPVRRHLQLRNRYGGTL</sequence>
<dbReference type="Proteomes" id="UP000198741">
    <property type="component" value="Chromosome I"/>
</dbReference>
<dbReference type="AlphaFoldDB" id="A0A1H0RS71"/>
<evidence type="ECO:0000313" key="2">
    <source>
        <dbReference type="Proteomes" id="UP000198741"/>
    </source>
</evidence>
<accession>A0A1H0RS71</accession>